<protein>
    <submittedName>
        <fullName evidence="1">Uncharacterized protein</fullName>
    </submittedName>
</protein>
<name>A0A0D7BQK1_9AGAR</name>
<dbReference type="AlphaFoldDB" id="A0A0D7BQK1"/>
<evidence type="ECO:0000313" key="1">
    <source>
        <dbReference type="EMBL" id="KIY72449.1"/>
    </source>
</evidence>
<gene>
    <name evidence="1" type="ORF">CYLTODRAFT_463794</name>
</gene>
<sequence>MNRQVRGYDVTVKRRIDSNQKGFEPGTNAYCGIISSLHRGRRSGDYNGSRPLNNGYYVEPFRVRKNTGKEGVLIVVRTSGAGGTVPSASEAVELSEAVKKEQCCRFQALPLLFEVDMQCRFRSSLRPFSPQDQDQLLIAERKALTQAVPSPTSALRKKIQGCPCREKLRLYYLGIYCKSETEKSKRDAGYLPSNPRGGGMPKTM</sequence>
<accession>A0A0D7BQK1</accession>
<keyword evidence="2" id="KW-1185">Reference proteome</keyword>
<proteinExistence type="predicted"/>
<reference evidence="1 2" key="1">
    <citation type="journal article" date="2015" name="Fungal Genet. Biol.">
        <title>Evolution of novel wood decay mechanisms in Agaricales revealed by the genome sequences of Fistulina hepatica and Cylindrobasidium torrendii.</title>
        <authorList>
            <person name="Floudas D."/>
            <person name="Held B.W."/>
            <person name="Riley R."/>
            <person name="Nagy L.G."/>
            <person name="Koehler G."/>
            <person name="Ransdell A.S."/>
            <person name="Younus H."/>
            <person name="Chow J."/>
            <person name="Chiniquy J."/>
            <person name="Lipzen A."/>
            <person name="Tritt A."/>
            <person name="Sun H."/>
            <person name="Haridas S."/>
            <person name="LaButti K."/>
            <person name="Ohm R.A."/>
            <person name="Kues U."/>
            <person name="Blanchette R.A."/>
            <person name="Grigoriev I.V."/>
            <person name="Minto R.E."/>
            <person name="Hibbett D.S."/>
        </authorList>
    </citation>
    <scope>NUCLEOTIDE SEQUENCE [LARGE SCALE GENOMIC DNA]</scope>
    <source>
        <strain evidence="1 2">FP15055 ss-10</strain>
    </source>
</reference>
<evidence type="ECO:0000313" key="2">
    <source>
        <dbReference type="Proteomes" id="UP000054007"/>
    </source>
</evidence>
<organism evidence="1 2">
    <name type="scientific">Cylindrobasidium torrendii FP15055 ss-10</name>
    <dbReference type="NCBI Taxonomy" id="1314674"/>
    <lineage>
        <taxon>Eukaryota</taxon>
        <taxon>Fungi</taxon>
        <taxon>Dikarya</taxon>
        <taxon>Basidiomycota</taxon>
        <taxon>Agaricomycotina</taxon>
        <taxon>Agaricomycetes</taxon>
        <taxon>Agaricomycetidae</taxon>
        <taxon>Agaricales</taxon>
        <taxon>Marasmiineae</taxon>
        <taxon>Physalacriaceae</taxon>
        <taxon>Cylindrobasidium</taxon>
    </lineage>
</organism>
<dbReference type="EMBL" id="KN880443">
    <property type="protein sequence ID" value="KIY72449.1"/>
    <property type="molecule type" value="Genomic_DNA"/>
</dbReference>
<dbReference type="Proteomes" id="UP000054007">
    <property type="component" value="Unassembled WGS sequence"/>
</dbReference>